<dbReference type="EMBL" id="JAAGWH010000013">
    <property type="protein sequence ID" value="NEK93631.1"/>
    <property type="molecule type" value="Genomic_DNA"/>
</dbReference>
<evidence type="ECO:0008006" key="6">
    <source>
        <dbReference type="Google" id="ProtNLM"/>
    </source>
</evidence>
<evidence type="ECO:0000256" key="1">
    <source>
        <dbReference type="SAM" id="MobiDB-lite"/>
    </source>
</evidence>
<reference evidence="3 5" key="2">
    <citation type="submission" date="2020-02" db="EMBL/GenBank/DDBJ databases">
        <title>The WGS of Modestobacter muralis DSM 100205.</title>
        <authorList>
            <person name="Jiang Z."/>
        </authorList>
    </citation>
    <scope>NUCLEOTIDE SEQUENCE [LARGE SCALE GENOMIC DNA]</scope>
    <source>
        <strain evidence="3 5">DSM 100205</strain>
    </source>
</reference>
<evidence type="ECO:0000313" key="4">
    <source>
        <dbReference type="Proteomes" id="UP000468828"/>
    </source>
</evidence>
<feature type="compositionally biased region" description="Low complexity" evidence="1">
    <location>
        <begin position="33"/>
        <end position="55"/>
    </location>
</feature>
<feature type="region of interest" description="Disordered" evidence="1">
    <location>
        <begin position="33"/>
        <end position="62"/>
    </location>
</feature>
<evidence type="ECO:0000313" key="5">
    <source>
        <dbReference type="Proteomes" id="UP000471152"/>
    </source>
</evidence>
<comment type="caution">
    <text evidence="2">The sequence shown here is derived from an EMBL/GenBank/DDBJ whole genome shotgun (WGS) entry which is preliminary data.</text>
</comment>
<dbReference type="PROSITE" id="PS51257">
    <property type="entry name" value="PROKAR_LIPOPROTEIN"/>
    <property type="match status" value="1"/>
</dbReference>
<accession>A0A6P0EPG3</accession>
<dbReference type="EMBL" id="JAAGWB010000013">
    <property type="protein sequence ID" value="NEN50398.1"/>
    <property type="molecule type" value="Genomic_DNA"/>
</dbReference>
<evidence type="ECO:0000313" key="2">
    <source>
        <dbReference type="EMBL" id="NEK93631.1"/>
    </source>
</evidence>
<gene>
    <name evidence="3" type="ORF">G3R41_05500</name>
    <name evidence="2" type="ORF">GCU67_05500</name>
</gene>
<dbReference type="Proteomes" id="UP000471152">
    <property type="component" value="Unassembled WGS sequence"/>
</dbReference>
<evidence type="ECO:0000313" key="3">
    <source>
        <dbReference type="EMBL" id="NEN50398.1"/>
    </source>
</evidence>
<sequence length="251" mass="24998">MRIEHRLGTRLAGGLTAGLAALLLAGCSGSDEAPPAAASSSAASSAPSSSAAPSSESRTGSEVAAAAADALEQAGSAHATGTVGTGAEAQSLDLQLQGEDVSGSITIGDQTVQLLSVGGVSYLQAGAGFWTSSGAPAEAVAQLDGRWVVVPAEQAADFAEVTLAGLAEELRNPSDGAYQDEMRTEQLDGQDVLVVTQESGSEVYVAAADPQYPLKTTTTGTDAESVTIDGFGEQVEITAPTDALDLSDLGA</sequence>
<protein>
    <recommendedName>
        <fullName evidence="6">LppX_LprAFG lipoprotein</fullName>
    </recommendedName>
</protein>
<dbReference type="AlphaFoldDB" id="A0A6P0EPG3"/>
<name>A0A6P0EPG3_9ACTN</name>
<keyword evidence="4" id="KW-1185">Reference proteome</keyword>
<dbReference type="Gene3D" id="2.50.20.20">
    <property type="match status" value="1"/>
</dbReference>
<dbReference type="RefSeq" id="WP_163610060.1">
    <property type="nucleotide sequence ID" value="NZ_JAAGWB010000013.1"/>
</dbReference>
<reference evidence="2 4" key="1">
    <citation type="submission" date="2020-01" db="EMBL/GenBank/DDBJ databases">
        <title>the WGS Modestobacter muralis CPCC 204518.</title>
        <authorList>
            <person name="Jiang Z."/>
        </authorList>
    </citation>
    <scope>NUCLEOTIDE SEQUENCE [LARGE SCALE GENOMIC DNA]</scope>
    <source>
        <strain evidence="2 4">DSM 100205</strain>
    </source>
</reference>
<organism evidence="2 4">
    <name type="scientific">Modestobacter muralis</name>
    <dbReference type="NCBI Taxonomy" id="1608614"/>
    <lineage>
        <taxon>Bacteria</taxon>
        <taxon>Bacillati</taxon>
        <taxon>Actinomycetota</taxon>
        <taxon>Actinomycetes</taxon>
        <taxon>Geodermatophilales</taxon>
        <taxon>Geodermatophilaceae</taxon>
        <taxon>Modestobacter</taxon>
    </lineage>
</organism>
<proteinExistence type="predicted"/>
<dbReference type="Proteomes" id="UP000468828">
    <property type="component" value="Unassembled WGS sequence"/>
</dbReference>